<feature type="compositionally biased region" description="Acidic residues" evidence="1">
    <location>
        <begin position="176"/>
        <end position="199"/>
    </location>
</feature>
<dbReference type="KEGG" id="broo:brsh051_07340"/>
<keyword evidence="4" id="KW-1185">Reference proteome</keyword>
<evidence type="ECO:0000259" key="2">
    <source>
        <dbReference type="PROSITE" id="PS51781"/>
    </source>
</evidence>
<dbReference type="Proteomes" id="UP001431656">
    <property type="component" value="Chromosome"/>
</dbReference>
<dbReference type="Pfam" id="PF08239">
    <property type="entry name" value="SH3_3"/>
    <property type="match status" value="4"/>
</dbReference>
<dbReference type="InterPro" id="IPR058593">
    <property type="entry name" value="ARB_07466-like_C"/>
</dbReference>
<dbReference type="PANTHER" id="PTHR34408">
    <property type="entry name" value="FAMILY PROTEIN, PUTATIVE-RELATED"/>
    <property type="match status" value="1"/>
</dbReference>
<feature type="region of interest" description="Disordered" evidence="1">
    <location>
        <begin position="167"/>
        <end position="241"/>
    </location>
</feature>
<dbReference type="RefSeq" id="WP_286267689.1">
    <property type="nucleotide sequence ID" value="NZ_AP028056.1"/>
</dbReference>
<gene>
    <name evidence="3" type="ORF">brsh051_07340</name>
</gene>
<proteinExistence type="predicted"/>
<name>A0AAN0MF61_9ACTN</name>
<feature type="compositionally biased region" description="Low complexity" evidence="1">
    <location>
        <begin position="216"/>
        <end position="233"/>
    </location>
</feature>
<feature type="domain" description="SH3b" evidence="2">
    <location>
        <begin position="300"/>
        <end position="362"/>
    </location>
</feature>
<organism evidence="3 4">
    <name type="scientific">Brooklawnia propionicigenes</name>
    <dbReference type="NCBI Taxonomy" id="3041175"/>
    <lineage>
        <taxon>Bacteria</taxon>
        <taxon>Bacillati</taxon>
        <taxon>Actinomycetota</taxon>
        <taxon>Actinomycetes</taxon>
        <taxon>Propionibacteriales</taxon>
        <taxon>Propionibacteriaceae</taxon>
        <taxon>Brooklawnia</taxon>
    </lineage>
</organism>
<feature type="domain" description="SH3b" evidence="2">
    <location>
        <begin position="33"/>
        <end position="97"/>
    </location>
</feature>
<dbReference type="InterPro" id="IPR052354">
    <property type="entry name" value="Cell_Wall_Dynamics_Protein"/>
</dbReference>
<feature type="domain" description="SH3b" evidence="2">
    <location>
        <begin position="101"/>
        <end position="165"/>
    </location>
</feature>
<evidence type="ECO:0000313" key="3">
    <source>
        <dbReference type="EMBL" id="BEH01453.1"/>
    </source>
</evidence>
<dbReference type="PROSITE" id="PS51781">
    <property type="entry name" value="SH3B"/>
    <property type="match status" value="4"/>
</dbReference>
<feature type="domain" description="SH3b" evidence="2">
    <location>
        <begin position="219"/>
        <end position="287"/>
    </location>
</feature>
<dbReference type="EMBL" id="AP028056">
    <property type="protein sequence ID" value="BEH01453.1"/>
    <property type="molecule type" value="Genomic_DNA"/>
</dbReference>
<dbReference type="Pfam" id="PF26571">
    <property type="entry name" value="VldE"/>
    <property type="match status" value="1"/>
</dbReference>
<feature type="region of interest" description="Disordered" evidence="1">
    <location>
        <begin position="361"/>
        <end position="388"/>
    </location>
</feature>
<accession>A0AAN0MF61</accession>
<protein>
    <recommendedName>
        <fullName evidence="2">SH3b domain-containing protein</fullName>
    </recommendedName>
</protein>
<dbReference type="InterPro" id="IPR003646">
    <property type="entry name" value="SH3-like_bac-type"/>
</dbReference>
<dbReference type="AlphaFoldDB" id="A0AAN0MF61"/>
<dbReference type="SMART" id="SM00287">
    <property type="entry name" value="SH3b"/>
    <property type="match status" value="4"/>
</dbReference>
<dbReference type="Gene3D" id="2.30.30.40">
    <property type="entry name" value="SH3 Domains"/>
    <property type="match status" value="4"/>
</dbReference>
<evidence type="ECO:0000256" key="1">
    <source>
        <dbReference type="SAM" id="MobiDB-lite"/>
    </source>
</evidence>
<evidence type="ECO:0000313" key="4">
    <source>
        <dbReference type="Proteomes" id="UP001431656"/>
    </source>
</evidence>
<reference evidence="3" key="1">
    <citation type="journal article" date="2024" name="Int. J. Syst. Evol. Microbiol.">
        <title>Brooklawnia propionicigenes sp. nov., a facultatively anaerobic, propionate-producing bacterium isolated from a methanogenic reactor treating waste from cattle farms.</title>
        <authorList>
            <person name="Akita Y."/>
            <person name="Ueki A."/>
            <person name="Tonouchi A."/>
            <person name="Sugawara Y."/>
            <person name="Honma S."/>
            <person name="Kaku N."/>
            <person name="Ueki K."/>
        </authorList>
    </citation>
    <scope>NUCLEOTIDE SEQUENCE</scope>
    <source>
        <strain evidence="3">SH051</strain>
    </source>
</reference>
<feature type="compositionally biased region" description="Low complexity" evidence="1">
    <location>
        <begin position="362"/>
        <end position="388"/>
    </location>
</feature>
<sequence>MTASKRTRTTVASVAVAGALIGGTLVVPQLAIASNNTITATTAVNVRIEPTISSEILGTLTAGEQVERRGDPQGEWTPITYNGKSAWVYSEYTSLTGIESAAGGTATATAKVNVRAGMSTLTSILGTLAEGETVNVTGSQVGGWVPVSYNGRDGYAFATYLSFDSTTEAPATTEPDPVEADPTEPETTEPDATEPETSDPETTNPETSDPETSDPGSTEGGSTVTGTATATTALNVRSGPGTSYSVISVLSTGESVTTTGDDQNGWTPITYKGQDAWVSTQYLSTRGNVDEQEEPSSGETETAYTTTDVNLRTGPGLDYRIVRVLSPNTEVELTGLTENGFSQVSDDGTLRWISTTYLSDEPVSTSGGSGSTAGPSVPAGAGSGTSLNTGGSSGLDSLTANAKGIVYTIRENYPQITTMYGVRADPLPDHPSGRAVDIMMPNGSSDVALGNEIAAYLQQNANSLNIEYLIWRQRIWINGQSGWTAMADRGGITANHYDHIHVTVNY</sequence>
<dbReference type="PANTHER" id="PTHR34408:SF1">
    <property type="entry name" value="GLYCOSYL HYDROLASE FAMILY 19 DOMAIN-CONTAINING PROTEIN HI_1415"/>
    <property type="match status" value="1"/>
</dbReference>